<keyword evidence="5" id="KW-0245">EGF-like domain</keyword>
<reference evidence="10" key="1">
    <citation type="submission" date="2023-10" db="EMBL/GenBank/DDBJ databases">
        <title>Genome assembly of Pristionchus species.</title>
        <authorList>
            <person name="Yoshida K."/>
            <person name="Sommer R.J."/>
        </authorList>
    </citation>
    <scope>NUCLEOTIDE SEQUENCE</scope>
    <source>
        <strain evidence="10">RS0144</strain>
    </source>
</reference>
<feature type="domain" description="Peptidase M12A" evidence="9">
    <location>
        <begin position="145"/>
        <end position="342"/>
    </location>
</feature>
<dbReference type="PRINTS" id="PR00480">
    <property type="entry name" value="ASTACIN"/>
</dbReference>
<comment type="caution">
    <text evidence="10">The sequence shown here is derived from an EMBL/GenBank/DDBJ whole genome shotgun (WGS) entry which is preliminary data.</text>
</comment>
<feature type="binding site" evidence="6">
    <location>
        <position position="238"/>
    </location>
    <ligand>
        <name>Zn(2+)</name>
        <dbReference type="ChEBI" id="CHEBI:29105"/>
        <note>catalytic</note>
    </ligand>
</feature>
<evidence type="ECO:0000256" key="4">
    <source>
        <dbReference type="ARBA" id="ARBA00023157"/>
    </source>
</evidence>
<evidence type="ECO:0000259" key="8">
    <source>
        <dbReference type="PROSITE" id="PS50026"/>
    </source>
</evidence>
<dbReference type="Pfam" id="PF01400">
    <property type="entry name" value="Astacin"/>
    <property type="match status" value="1"/>
</dbReference>
<dbReference type="GO" id="GO:0008270">
    <property type="term" value="F:zinc ion binding"/>
    <property type="evidence" value="ECO:0007669"/>
    <property type="project" value="UniProtKB-UniRule"/>
</dbReference>
<dbReference type="PANTHER" id="PTHR10127:SF831">
    <property type="entry name" value="ZINC METALLOPROTEINASE NAS-37"/>
    <property type="match status" value="1"/>
</dbReference>
<keyword evidence="6 7" id="KW-0645">Protease</keyword>
<name>A0AAV5TZ51_9BILA</name>
<organism evidence="10 11">
    <name type="scientific">Pristionchus entomophagus</name>
    <dbReference type="NCBI Taxonomy" id="358040"/>
    <lineage>
        <taxon>Eukaryota</taxon>
        <taxon>Metazoa</taxon>
        <taxon>Ecdysozoa</taxon>
        <taxon>Nematoda</taxon>
        <taxon>Chromadorea</taxon>
        <taxon>Rhabditida</taxon>
        <taxon>Rhabditina</taxon>
        <taxon>Diplogasteromorpha</taxon>
        <taxon>Diplogasteroidea</taxon>
        <taxon>Neodiplogasteridae</taxon>
        <taxon>Pristionchus</taxon>
    </lineage>
</organism>
<feature type="domain" description="EGF-like" evidence="8">
    <location>
        <begin position="337"/>
        <end position="377"/>
    </location>
</feature>
<evidence type="ECO:0000256" key="6">
    <source>
        <dbReference type="PROSITE-ProRule" id="PRU01211"/>
    </source>
</evidence>
<dbReference type="PROSITE" id="PS51864">
    <property type="entry name" value="ASTACIN"/>
    <property type="match status" value="1"/>
</dbReference>
<evidence type="ECO:0000256" key="5">
    <source>
        <dbReference type="PROSITE-ProRule" id="PRU00076"/>
    </source>
</evidence>
<dbReference type="PROSITE" id="PS00022">
    <property type="entry name" value="EGF_1"/>
    <property type="match status" value="1"/>
</dbReference>
<keyword evidence="6 7" id="KW-0378">Hydrolase</keyword>
<evidence type="ECO:0000256" key="7">
    <source>
        <dbReference type="RuleBase" id="RU361183"/>
    </source>
</evidence>
<dbReference type="Proteomes" id="UP001432027">
    <property type="component" value="Unassembled WGS sequence"/>
</dbReference>
<feature type="non-terminal residue" evidence="10">
    <location>
        <position position="1"/>
    </location>
</feature>
<feature type="active site" evidence="6">
    <location>
        <position position="239"/>
    </location>
</feature>
<evidence type="ECO:0000256" key="1">
    <source>
        <dbReference type="ARBA" id="ARBA00022723"/>
    </source>
</evidence>
<keyword evidence="11" id="KW-1185">Reference proteome</keyword>
<dbReference type="PROSITE" id="PS50026">
    <property type="entry name" value="EGF_3"/>
    <property type="match status" value="1"/>
</dbReference>
<protein>
    <recommendedName>
        <fullName evidence="7">Metalloendopeptidase</fullName>
        <ecNumber evidence="7">3.4.24.-</ecNumber>
    </recommendedName>
</protein>
<comment type="cofactor">
    <cofactor evidence="6 7">
        <name>Zn(2+)</name>
        <dbReference type="ChEBI" id="CHEBI:29105"/>
    </cofactor>
    <text evidence="6 7">Binds 1 zinc ion per subunit.</text>
</comment>
<dbReference type="EC" id="3.4.24.-" evidence="7"/>
<evidence type="ECO:0000313" key="11">
    <source>
        <dbReference type="Proteomes" id="UP001432027"/>
    </source>
</evidence>
<dbReference type="Gene3D" id="3.40.390.10">
    <property type="entry name" value="Collagenase (Catalytic Domain)"/>
    <property type="match status" value="1"/>
</dbReference>
<dbReference type="InterPro" id="IPR024079">
    <property type="entry name" value="MetalloPept_cat_dom_sf"/>
</dbReference>
<keyword evidence="3 6" id="KW-0482">Metalloprotease</keyword>
<evidence type="ECO:0000256" key="3">
    <source>
        <dbReference type="ARBA" id="ARBA00023049"/>
    </source>
</evidence>
<dbReference type="InterPro" id="IPR006026">
    <property type="entry name" value="Peptidase_Metallo"/>
</dbReference>
<feature type="binding site" evidence="6">
    <location>
        <position position="242"/>
    </location>
    <ligand>
        <name>Zn(2+)</name>
        <dbReference type="ChEBI" id="CHEBI:29105"/>
        <note>catalytic</note>
    </ligand>
</feature>
<dbReference type="CDD" id="cd04280">
    <property type="entry name" value="ZnMc_astacin_like"/>
    <property type="match status" value="1"/>
</dbReference>
<dbReference type="SUPFAM" id="SSF55486">
    <property type="entry name" value="Metalloproteases ('zincins'), catalytic domain"/>
    <property type="match status" value="1"/>
</dbReference>
<feature type="disulfide bond" evidence="5">
    <location>
        <begin position="367"/>
        <end position="376"/>
    </location>
</feature>
<proteinExistence type="predicted"/>
<keyword evidence="4 5" id="KW-1015">Disulfide bond</keyword>
<sequence length="511" mass="55849">LLLSAAAAHAAPPFQSLPFLPNVFNKSSSFVNDSEANAALSRFRKVAGGSESLSKRENILRSLNTVKGRVLGKLRKAPAVKQELLTDLADRLKGAVFDRPSVADINKPIAQYLYGGDVMLSDDEVARMETGADLHDLGGSLRFKRGAPLVIVNRWPTTQPIGFTFNSDINEATRKVIRTATQKIAANTCLSFRENSNVGTQLQFHQGGGCWSYIGRQTGAKQLISIDKGCEIVAIASHEISHALGLDHTQDRKDRDAYVTVNTAAVNFDLLNNFAKRTDAQNNNFGVPYEYGSDMHYGAYDFSNNGQPVLVPSQGEYLNTMGQRKSLTFSDYKLINSLYNCNGKCGNQLTCQNGGYRSPKNCYSCVCSDFFTGTTCQTPRITTNLATGGSSQTVFHTDYNQPLYSSGNDYNWDMFSKDAVRIIRAPAGRKIRVTFNRMYPAFGQLPCYVGCPFNGVEIVDNAQGDLTTLGKVFCCAKDEGASFVSQTNVIGYKAFASPGMPFDATVTYTVV</sequence>
<dbReference type="InterPro" id="IPR001506">
    <property type="entry name" value="Peptidase_M12A"/>
</dbReference>
<feature type="disulfide bond" evidence="5">
    <location>
        <begin position="341"/>
        <end position="351"/>
    </location>
</feature>
<comment type="caution">
    <text evidence="5">Lacks conserved residue(s) required for the propagation of feature annotation.</text>
</comment>
<keyword evidence="2 6" id="KW-0862">Zinc</keyword>
<dbReference type="GO" id="GO:0004222">
    <property type="term" value="F:metalloendopeptidase activity"/>
    <property type="evidence" value="ECO:0007669"/>
    <property type="project" value="UniProtKB-UniRule"/>
</dbReference>
<feature type="binding site" evidence="6">
    <location>
        <position position="248"/>
    </location>
    <ligand>
        <name>Zn(2+)</name>
        <dbReference type="ChEBI" id="CHEBI:29105"/>
        <note>catalytic</note>
    </ligand>
</feature>
<evidence type="ECO:0000313" key="10">
    <source>
        <dbReference type="EMBL" id="GMS99363.1"/>
    </source>
</evidence>
<dbReference type="SMART" id="SM00235">
    <property type="entry name" value="ZnMc"/>
    <property type="match status" value="1"/>
</dbReference>
<dbReference type="AlphaFoldDB" id="A0AAV5TZ51"/>
<evidence type="ECO:0000256" key="2">
    <source>
        <dbReference type="ARBA" id="ARBA00022833"/>
    </source>
</evidence>
<keyword evidence="1 6" id="KW-0479">Metal-binding</keyword>
<dbReference type="InterPro" id="IPR034035">
    <property type="entry name" value="Astacin-like_dom"/>
</dbReference>
<dbReference type="GO" id="GO:0006508">
    <property type="term" value="P:proteolysis"/>
    <property type="evidence" value="ECO:0007669"/>
    <property type="project" value="UniProtKB-KW"/>
</dbReference>
<accession>A0AAV5TZ51</accession>
<dbReference type="InterPro" id="IPR000742">
    <property type="entry name" value="EGF"/>
</dbReference>
<gene>
    <name evidence="10" type="ORF">PENTCL1PPCAC_21538</name>
</gene>
<dbReference type="PANTHER" id="PTHR10127">
    <property type="entry name" value="DISCOIDIN, CUB, EGF, LAMININ , AND ZINC METALLOPROTEASE DOMAIN CONTAINING"/>
    <property type="match status" value="1"/>
</dbReference>
<dbReference type="EMBL" id="BTSX01000005">
    <property type="protein sequence ID" value="GMS99363.1"/>
    <property type="molecule type" value="Genomic_DNA"/>
</dbReference>
<evidence type="ECO:0000259" key="9">
    <source>
        <dbReference type="PROSITE" id="PS51864"/>
    </source>
</evidence>